<dbReference type="Gene3D" id="1.20.1260.10">
    <property type="match status" value="1"/>
</dbReference>
<dbReference type="Proteomes" id="UP000070620">
    <property type="component" value="Unassembled WGS sequence"/>
</dbReference>
<dbReference type="EMBL" id="LRQV01000077">
    <property type="protein sequence ID" value="KXK60280.1"/>
    <property type="molecule type" value="Genomic_DNA"/>
</dbReference>
<dbReference type="InterPro" id="IPR012347">
    <property type="entry name" value="Ferritin-like"/>
</dbReference>
<dbReference type="OrthoDB" id="26872at2"/>
<dbReference type="AlphaFoldDB" id="A0A136PP34"/>
<dbReference type="Pfam" id="PF03713">
    <property type="entry name" value="DUF305"/>
    <property type="match status" value="1"/>
</dbReference>
<dbReference type="PANTHER" id="PTHR36933:SF1">
    <property type="entry name" value="SLL0788 PROTEIN"/>
    <property type="match status" value="1"/>
</dbReference>
<proteinExistence type="predicted"/>
<dbReference type="InterPro" id="IPR005183">
    <property type="entry name" value="DUF305_CopM-like"/>
</dbReference>
<dbReference type="RefSeq" id="WP_067368498.1">
    <property type="nucleotide sequence ID" value="NZ_JBIUBN010000002.1"/>
</dbReference>
<organism evidence="3 4">
    <name type="scientific">Micromonospora rosaria</name>
    <dbReference type="NCBI Taxonomy" id="47874"/>
    <lineage>
        <taxon>Bacteria</taxon>
        <taxon>Bacillati</taxon>
        <taxon>Actinomycetota</taxon>
        <taxon>Actinomycetes</taxon>
        <taxon>Micromonosporales</taxon>
        <taxon>Micromonosporaceae</taxon>
        <taxon>Micromonospora</taxon>
    </lineage>
</organism>
<comment type="caution">
    <text evidence="3">The sequence shown here is derived from an EMBL/GenBank/DDBJ whole genome shotgun (WGS) entry which is preliminary data.</text>
</comment>
<evidence type="ECO:0000313" key="4">
    <source>
        <dbReference type="Proteomes" id="UP000070620"/>
    </source>
</evidence>
<dbReference type="PANTHER" id="PTHR36933">
    <property type="entry name" value="SLL0788 PROTEIN"/>
    <property type="match status" value="1"/>
</dbReference>
<gene>
    <name evidence="3" type="ORF">AWW66_19705</name>
</gene>
<keyword evidence="4" id="KW-1185">Reference proteome</keyword>
<accession>A0A136PP34</accession>
<feature type="region of interest" description="Disordered" evidence="1">
    <location>
        <begin position="30"/>
        <end position="49"/>
    </location>
</feature>
<name>A0A136PP34_9ACTN</name>
<evidence type="ECO:0000259" key="2">
    <source>
        <dbReference type="Pfam" id="PF03713"/>
    </source>
</evidence>
<reference evidence="3 4" key="1">
    <citation type="submission" date="2016-01" db="EMBL/GenBank/DDBJ databases">
        <title>Whole genome sequence and analysis of Micromonospora rosaria DSM 803, which can produce antibacterial substance rosamicin.</title>
        <authorList>
            <person name="Yang H."/>
            <person name="He X."/>
            <person name="Zhu D."/>
        </authorList>
    </citation>
    <scope>NUCLEOTIDE SEQUENCE [LARGE SCALE GENOMIC DNA]</scope>
    <source>
        <strain evidence="3 4">DSM 803</strain>
    </source>
</reference>
<sequence length="233" mass="24793">MTAGRGRTLLLVTSVLLALVVGVVLATRSSGGDRSAVRPDGTEATPVLPSAASAGVPSVIVPGRPGEVAATLDPRALRDTAAPRYNSLDVWFVRMMIPHHGQALQMAALARDRAGSPGVRALAERIRSSQGAEVGVLQGWLDTRGLPREVAGHDHATMRGMQSASAVRRLAEARGEEFDRLFVRMMSDHHGGAVEMARDLLAVGVDRTLREFADGVVAEQRAEIARMRDLLAP</sequence>
<feature type="domain" description="DUF305" evidence="2">
    <location>
        <begin position="89"/>
        <end position="231"/>
    </location>
</feature>
<protein>
    <submittedName>
        <fullName evidence="3">DUF305 domain-containing protein</fullName>
    </submittedName>
</protein>
<evidence type="ECO:0000256" key="1">
    <source>
        <dbReference type="SAM" id="MobiDB-lite"/>
    </source>
</evidence>
<evidence type="ECO:0000313" key="3">
    <source>
        <dbReference type="EMBL" id="KXK60280.1"/>
    </source>
</evidence>